<dbReference type="Gene3D" id="3.40.190.10">
    <property type="entry name" value="Periplasmic binding protein-like II"/>
    <property type="match status" value="1"/>
</dbReference>
<dbReference type="PROSITE" id="PS51318">
    <property type="entry name" value="TAT"/>
    <property type="match status" value="1"/>
</dbReference>
<dbReference type="PANTHER" id="PTHR30290:SF38">
    <property type="entry name" value="D,D-DIPEPTIDE-BINDING PERIPLASMIC PROTEIN DDPA-RELATED"/>
    <property type="match status" value="1"/>
</dbReference>
<keyword evidence="5" id="KW-1185">Reference proteome</keyword>
<evidence type="ECO:0000256" key="2">
    <source>
        <dbReference type="ARBA" id="ARBA00022729"/>
    </source>
</evidence>
<dbReference type="Proteomes" id="UP001410394">
    <property type="component" value="Unassembled WGS sequence"/>
</dbReference>
<feature type="domain" description="Solute-binding protein family 5" evidence="3">
    <location>
        <begin position="80"/>
        <end position="456"/>
    </location>
</feature>
<comment type="caution">
    <text evidence="4">The sequence shown here is derived from an EMBL/GenBank/DDBJ whole genome shotgun (WGS) entry which is preliminary data.</text>
</comment>
<accession>A0ABU9YXJ3</accession>
<dbReference type="InterPro" id="IPR030678">
    <property type="entry name" value="Peptide/Ni-bd"/>
</dbReference>
<dbReference type="PANTHER" id="PTHR30290">
    <property type="entry name" value="PERIPLASMIC BINDING COMPONENT OF ABC TRANSPORTER"/>
    <property type="match status" value="1"/>
</dbReference>
<evidence type="ECO:0000313" key="4">
    <source>
        <dbReference type="EMBL" id="MEN3068443.1"/>
    </source>
</evidence>
<dbReference type="InterPro" id="IPR000914">
    <property type="entry name" value="SBP_5_dom"/>
</dbReference>
<name>A0ABU9YXJ3_9RHOO</name>
<evidence type="ECO:0000313" key="5">
    <source>
        <dbReference type="Proteomes" id="UP001410394"/>
    </source>
</evidence>
<gene>
    <name evidence="4" type="ORF">ABDB84_08125</name>
</gene>
<dbReference type="Gene3D" id="3.10.105.10">
    <property type="entry name" value="Dipeptide-binding Protein, Domain 3"/>
    <property type="match status" value="1"/>
</dbReference>
<evidence type="ECO:0000259" key="3">
    <source>
        <dbReference type="Pfam" id="PF00496"/>
    </source>
</evidence>
<dbReference type="EMBL" id="JBDIVE010000003">
    <property type="protein sequence ID" value="MEN3068443.1"/>
    <property type="molecule type" value="Genomic_DNA"/>
</dbReference>
<dbReference type="InterPro" id="IPR006311">
    <property type="entry name" value="TAT_signal"/>
</dbReference>
<evidence type="ECO:0000256" key="1">
    <source>
        <dbReference type="ARBA" id="ARBA00005695"/>
    </source>
</evidence>
<sequence>MSVLALSRRSALGWMLTTLAAAVIGMPGIALAAGEDSSVLRMVPQADLKILDPVWTTATVTRDHGFMVYDTLFGMTDKGEIKPQMIDTYSHSADGKEWTFTLRSGLSFHDGAPVTSADVVASLKRWGSRASVGQLLLSATKSIDAVNDKTFKIELAKPFGFMLDALGNPNNPLFIMPKRIAETPGTTQITEVIGSGPYMFKKDEYSPGSKVVYLRNPKYQPRKEPASGTAGGKKVYLERVEWVMLPDAQTQANALVSNAVDLIERIPPEQYPAFKKDPNLVLDKQVGQGSIVMAFNHLTAPFNNPKIARAAMLAVNQQALMRAQFIAPEMYSVNPSIYANGTAYWSDRSAGFTGKPQFAEAKKLLKEAGYDGKPVVLMAPTDHSTHNKYPLVMAALLRQAGFNVDVQTMDWQTEIARRAKKDPVEQGGWNIFTTGFFAVDMMNPIVMAPLTGTGDKGWFGWPSSDKVEALKMSFIEEMDPAKKKQIATALQEEALSKALFVPLGEYVPYTAMRKNISGLIKAPVNVFWGLRKN</sequence>
<dbReference type="RefSeq" id="WP_345919211.1">
    <property type="nucleotide sequence ID" value="NZ_JBDIVE010000003.1"/>
</dbReference>
<protein>
    <submittedName>
        <fullName evidence="4">ABC transporter substrate-binding protein</fullName>
    </submittedName>
</protein>
<proteinExistence type="inferred from homology"/>
<comment type="similarity">
    <text evidence="1">Belongs to the bacterial solute-binding protein 5 family.</text>
</comment>
<dbReference type="PIRSF" id="PIRSF002741">
    <property type="entry name" value="MppA"/>
    <property type="match status" value="1"/>
</dbReference>
<dbReference type="Gene3D" id="3.90.76.10">
    <property type="entry name" value="Dipeptide-binding Protein, Domain 1"/>
    <property type="match status" value="1"/>
</dbReference>
<dbReference type="CDD" id="cd08502">
    <property type="entry name" value="PBP2_NikA_DppA_OppA_like_16"/>
    <property type="match status" value="1"/>
</dbReference>
<dbReference type="InterPro" id="IPR039424">
    <property type="entry name" value="SBP_5"/>
</dbReference>
<keyword evidence="2" id="KW-0732">Signal</keyword>
<dbReference type="SUPFAM" id="SSF53850">
    <property type="entry name" value="Periplasmic binding protein-like II"/>
    <property type="match status" value="1"/>
</dbReference>
<dbReference type="Pfam" id="PF00496">
    <property type="entry name" value="SBP_bac_5"/>
    <property type="match status" value="1"/>
</dbReference>
<organism evidence="4 5">
    <name type="scientific">Uliginosibacterium sediminicola</name>
    <dbReference type="NCBI Taxonomy" id="2024550"/>
    <lineage>
        <taxon>Bacteria</taxon>
        <taxon>Pseudomonadati</taxon>
        <taxon>Pseudomonadota</taxon>
        <taxon>Betaproteobacteria</taxon>
        <taxon>Rhodocyclales</taxon>
        <taxon>Zoogloeaceae</taxon>
        <taxon>Uliginosibacterium</taxon>
    </lineage>
</organism>
<reference evidence="4 5" key="1">
    <citation type="journal article" date="2018" name="Int. J. Syst. Evol. Microbiol.">
        <title>Uliginosibacterium sediminicola sp. nov., isolated from freshwater sediment.</title>
        <authorList>
            <person name="Hwang W.M."/>
            <person name="Kim S.M."/>
            <person name="Kang K."/>
            <person name="Ahn T.Y."/>
        </authorList>
    </citation>
    <scope>NUCLEOTIDE SEQUENCE [LARGE SCALE GENOMIC DNA]</scope>
    <source>
        <strain evidence="4 5">M1-21</strain>
    </source>
</reference>